<proteinExistence type="inferred from homology"/>
<evidence type="ECO:0000313" key="7">
    <source>
        <dbReference type="EMBL" id="KAJ4772240.1"/>
    </source>
</evidence>
<dbReference type="InterPro" id="IPR040911">
    <property type="entry name" value="Exostosin_GT47"/>
</dbReference>
<dbReference type="AlphaFoldDB" id="A0AAV8DWB0"/>
<gene>
    <name evidence="7" type="ORF">LUZ62_056497</name>
</gene>
<protein>
    <submittedName>
        <fullName evidence="7">Xyloglucan galactosyltransferase KATAMARI1</fullName>
    </submittedName>
</protein>
<keyword evidence="4" id="KW-0735">Signal-anchor</keyword>
<keyword evidence="4" id="KW-0812">Transmembrane</keyword>
<sequence>MEKSIVKTVPSMMSTSKSMSMSRHLFSLLLSLSFLFLLCRLLFLTRSSHQLISSSSSSSFSLPPSHAHAHAPALADPCFGRYVYVYDLPDKFNSDILCDCRTILPWIDMCPFVANMGLGPHLTETGSVLTGTGWHITNQWVLEVIFHNRMRQYECLTTNSSQADAFFIPYYVGLDTGRHLWTHNISLRDSLLLELFQLLKSRPEWSVKRGRDHFMLSGRATWDLRRQGDEDHLWGGKLLTLPEVKNMTVLLIEACPWDSDHEFAIPYPTNFHPSNESQIVAWQDKVRSTDRPWLFSFAGARRPGQAGSIRDQVSDQCLKSTRCRLLDCASQENDCDSPATTMSLFQSSSFCLQPPGDTPTRRSAFDSMLAGCIPVFFSPHSAYTQYKWYLPSNYSEYSVYIPEDEVREGRVSIEEVLLRYSEEEIGDMKEKVISMIPGLIYKDPSRQLESVRDAFDLAIDGVLQRVKSTIGT</sequence>
<keyword evidence="3 7" id="KW-0808">Transferase</keyword>
<evidence type="ECO:0000256" key="5">
    <source>
        <dbReference type="ARBA" id="ARBA00023034"/>
    </source>
</evidence>
<dbReference type="GO" id="GO:0016757">
    <property type="term" value="F:glycosyltransferase activity"/>
    <property type="evidence" value="ECO:0007669"/>
    <property type="project" value="UniProtKB-KW"/>
</dbReference>
<comment type="subcellular location">
    <subcellularLocation>
        <location evidence="1">Golgi apparatus membrane</location>
        <topology evidence="1">Single-pass type II membrane protein</topology>
    </subcellularLocation>
</comment>
<evidence type="ECO:0000256" key="2">
    <source>
        <dbReference type="ARBA" id="ARBA00010271"/>
    </source>
</evidence>
<dbReference type="EMBL" id="JAMFTS010000003">
    <property type="protein sequence ID" value="KAJ4772240.1"/>
    <property type="molecule type" value="Genomic_DNA"/>
</dbReference>
<comment type="caution">
    <text evidence="7">The sequence shown here is derived from an EMBL/GenBank/DDBJ whole genome shotgun (WGS) entry which is preliminary data.</text>
</comment>
<dbReference type="PANTHER" id="PTHR11062:SF117">
    <property type="entry name" value="XYLOGLUCAN-SPECIFIC GALACTURONOSYLTRANSFERASE 1"/>
    <property type="match status" value="1"/>
</dbReference>
<evidence type="ECO:0000256" key="1">
    <source>
        <dbReference type="ARBA" id="ARBA00004323"/>
    </source>
</evidence>
<keyword evidence="5" id="KW-0333">Golgi apparatus</keyword>
<dbReference type="Pfam" id="PF03016">
    <property type="entry name" value="Exostosin_GT47"/>
    <property type="match status" value="1"/>
</dbReference>
<keyword evidence="8" id="KW-1185">Reference proteome</keyword>
<comment type="similarity">
    <text evidence="2">Belongs to the glycosyltransferase 47 family.</text>
</comment>
<accession>A0AAV8DWB0</accession>
<dbReference type="PANTHER" id="PTHR11062">
    <property type="entry name" value="EXOSTOSIN HEPARAN SULFATE GLYCOSYLTRANSFERASE -RELATED"/>
    <property type="match status" value="1"/>
</dbReference>
<evidence type="ECO:0000313" key="8">
    <source>
        <dbReference type="Proteomes" id="UP001140206"/>
    </source>
</evidence>
<evidence type="ECO:0000256" key="4">
    <source>
        <dbReference type="ARBA" id="ARBA00022968"/>
    </source>
</evidence>
<name>A0AAV8DWB0_9POAL</name>
<evidence type="ECO:0000259" key="6">
    <source>
        <dbReference type="Pfam" id="PF03016"/>
    </source>
</evidence>
<organism evidence="7 8">
    <name type="scientific">Rhynchospora pubera</name>
    <dbReference type="NCBI Taxonomy" id="906938"/>
    <lineage>
        <taxon>Eukaryota</taxon>
        <taxon>Viridiplantae</taxon>
        <taxon>Streptophyta</taxon>
        <taxon>Embryophyta</taxon>
        <taxon>Tracheophyta</taxon>
        <taxon>Spermatophyta</taxon>
        <taxon>Magnoliopsida</taxon>
        <taxon>Liliopsida</taxon>
        <taxon>Poales</taxon>
        <taxon>Cyperaceae</taxon>
        <taxon>Cyperoideae</taxon>
        <taxon>Rhynchosporeae</taxon>
        <taxon>Rhynchospora</taxon>
    </lineage>
</organism>
<feature type="domain" description="Exostosin GT47" evidence="6">
    <location>
        <begin position="78"/>
        <end position="416"/>
    </location>
</feature>
<keyword evidence="3 7" id="KW-0328">Glycosyltransferase</keyword>
<dbReference type="GO" id="GO:0000139">
    <property type="term" value="C:Golgi membrane"/>
    <property type="evidence" value="ECO:0007669"/>
    <property type="project" value="UniProtKB-SubCell"/>
</dbReference>
<evidence type="ECO:0000256" key="3">
    <source>
        <dbReference type="ARBA" id="ARBA00022676"/>
    </source>
</evidence>
<dbReference type="InterPro" id="IPR004263">
    <property type="entry name" value="Exostosin"/>
</dbReference>
<dbReference type="Proteomes" id="UP001140206">
    <property type="component" value="Chromosome 3"/>
</dbReference>
<reference evidence="7" key="1">
    <citation type="submission" date="2022-08" db="EMBL/GenBank/DDBJ databases">
        <authorList>
            <person name="Marques A."/>
        </authorList>
    </citation>
    <scope>NUCLEOTIDE SEQUENCE</scope>
    <source>
        <strain evidence="7">RhyPub2mFocal</strain>
        <tissue evidence="7">Leaves</tissue>
    </source>
</reference>